<reference evidence="3 4" key="1">
    <citation type="submission" date="2014-09" db="EMBL/GenBank/DDBJ databases">
        <title>Draft Genome Sequence of Draconibacterium sp. JN14CK-3.</title>
        <authorList>
            <person name="Dong C."/>
            <person name="Lai Q."/>
            <person name="Shao Z."/>
        </authorList>
    </citation>
    <scope>NUCLEOTIDE SEQUENCE [LARGE SCALE GENOMIC DNA]</scope>
    <source>
        <strain evidence="3 4">JN14CK-3</strain>
    </source>
</reference>
<dbReference type="PANTHER" id="PTHR46268">
    <property type="entry name" value="STRESS RESPONSE PROTEIN NHAX"/>
    <property type="match status" value="1"/>
</dbReference>
<evidence type="ECO:0000313" key="4">
    <source>
        <dbReference type="Proteomes" id="UP000032544"/>
    </source>
</evidence>
<dbReference type="Gene3D" id="3.40.50.12370">
    <property type="match status" value="1"/>
</dbReference>
<dbReference type="CDD" id="cd00293">
    <property type="entry name" value="USP-like"/>
    <property type="match status" value="1"/>
</dbReference>
<dbReference type="InterPro" id="IPR006016">
    <property type="entry name" value="UspA"/>
</dbReference>
<comment type="similarity">
    <text evidence="1">Belongs to the universal stress protein A family.</text>
</comment>
<dbReference type="OrthoDB" id="1113742at2"/>
<organism evidence="3 4">
    <name type="scientific">Draconibacterium sediminis</name>
    <dbReference type="NCBI Taxonomy" id="1544798"/>
    <lineage>
        <taxon>Bacteria</taxon>
        <taxon>Pseudomonadati</taxon>
        <taxon>Bacteroidota</taxon>
        <taxon>Bacteroidia</taxon>
        <taxon>Marinilabiliales</taxon>
        <taxon>Prolixibacteraceae</taxon>
        <taxon>Draconibacterium</taxon>
    </lineage>
</organism>
<proteinExistence type="inferred from homology"/>
<protein>
    <recommendedName>
        <fullName evidence="2">UspA domain-containing protein</fullName>
    </recommendedName>
</protein>
<dbReference type="SUPFAM" id="SSF52402">
    <property type="entry name" value="Adenine nucleotide alpha hydrolases-like"/>
    <property type="match status" value="1"/>
</dbReference>
<keyword evidence="4" id="KW-1185">Reference proteome</keyword>
<evidence type="ECO:0000259" key="2">
    <source>
        <dbReference type="Pfam" id="PF00582"/>
    </source>
</evidence>
<evidence type="ECO:0000256" key="1">
    <source>
        <dbReference type="ARBA" id="ARBA00008791"/>
    </source>
</evidence>
<evidence type="ECO:0000313" key="3">
    <source>
        <dbReference type="EMBL" id="KJF42082.1"/>
    </source>
</evidence>
<name>A0A0D8J598_9BACT</name>
<gene>
    <name evidence="3" type="ORF">LH29_22680</name>
</gene>
<feature type="domain" description="UspA" evidence="2">
    <location>
        <begin position="150"/>
        <end position="277"/>
    </location>
</feature>
<dbReference type="EMBL" id="JRHC01000007">
    <property type="protein sequence ID" value="KJF42082.1"/>
    <property type="molecule type" value="Genomic_DNA"/>
</dbReference>
<sequence length="289" mass="33168">MNYRSNSILTHIPQNRDGESILKQALFFTNALNMRIFLLDVIKTGPAIFHNPKSKRNKIRHQKALEKFTDFVKNSLGTDIPDNIILRIGWGKIINTLIAESERGGYDFVMIDKSKHANNEHLSPADVSRYVSKSYCPVLSVNKEYPINEIKSIVVPIDISQHTKKRLYWVTFFAKRLKAKIHIVSALHIDIEERKSLAYKNAEKIRKMLEQRGVECEVKILKVHDRERHTAILNYIEEVNAGMVMIRTHQESRFTGKKIGKFVSAIVHGCNKPVFTVGGVTQKYDLDAI</sequence>
<dbReference type="PANTHER" id="PTHR46268:SF6">
    <property type="entry name" value="UNIVERSAL STRESS PROTEIN UP12"/>
    <property type="match status" value="1"/>
</dbReference>
<comment type="caution">
    <text evidence="3">The sequence shown here is derived from an EMBL/GenBank/DDBJ whole genome shotgun (WGS) entry which is preliminary data.</text>
</comment>
<dbReference type="RefSeq" id="WP_045033405.1">
    <property type="nucleotide sequence ID" value="NZ_JRHC01000007.1"/>
</dbReference>
<dbReference type="Proteomes" id="UP000032544">
    <property type="component" value="Unassembled WGS sequence"/>
</dbReference>
<dbReference type="Pfam" id="PF00582">
    <property type="entry name" value="Usp"/>
    <property type="match status" value="1"/>
</dbReference>
<accession>A0A0D8J598</accession>
<dbReference type="STRING" id="1544798.LH29_22680"/>
<dbReference type="AlphaFoldDB" id="A0A0D8J598"/>